<dbReference type="EMBL" id="LWLG01000003">
    <property type="protein sequence ID" value="OAQ21084.1"/>
    <property type="molecule type" value="Genomic_DNA"/>
</dbReference>
<keyword evidence="2" id="KW-1185">Reference proteome</keyword>
<dbReference type="Proteomes" id="UP000078390">
    <property type="component" value="Unassembled WGS sequence"/>
</dbReference>
<sequence>MEKLDILNKLDPEDKEKIIYFAKILLKQEKYQKLKREIEERKKEIENGEVFTHEEIWKKLNV</sequence>
<gene>
    <name evidence="1" type="ORF">TDIS_0736</name>
</gene>
<evidence type="ECO:0000313" key="1">
    <source>
        <dbReference type="EMBL" id="OAQ21084.1"/>
    </source>
</evidence>
<reference evidence="1 2" key="1">
    <citation type="submission" date="2016-04" db="EMBL/GenBank/DDBJ databases">
        <title>Genome analysis of Thermosulfurimonas dismutans, the first thermophilic sulfur-disproportionating bacterium of the phylum Thermodesulfobacteria.</title>
        <authorList>
            <person name="Mardanov A.V."/>
            <person name="Beletsky A.V."/>
            <person name="Kadnikov V.V."/>
            <person name="Slobodkin A.I."/>
            <person name="Ravin N.V."/>
        </authorList>
    </citation>
    <scope>NUCLEOTIDE SEQUENCE [LARGE SCALE GENOMIC DNA]</scope>
    <source>
        <strain evidence="1 2">S95</strain>
    </source>
</reference>
<dbReference type="AlphaFoldDB" id="A0A179D4R3"/>
<evidence type="ECO:0000313" key="2">
    <source>
        <dbReference type="Proteomes" id="UP000078390"/>
    </source>
</evidence>
<name>A0A179D4R3_9BACT</name>
<protein>
    <submittedName>
        <fullName evidence="1">Uncharacterized protein</fullName>
    </submittedName>
</protein>
<dbReference type="RefSeq" id="WP_068669424.1">
    <property type="nucleotide sequence ID" value="NZ_LWLG01000003.1"/>
</dbReference>
<comment type="caution">
    <text evidence="1">The sequence shown here is derived from an EMBL/GenBank/DDBJ whole genome shotgun (WGS) entry which is preliminary data.</text>
</comment>
<accession>A0A179D4R3</accession>
<organism evidence="1 2">
    <name type="scientific">Thermosulfurimonas dismutans</name>
    <dbReference type="NCBI Taxonomy" id="999894"/>
    <lineage>
        <taxon>Bacteria</taxon>
        <taxon>Pseudomonadati</taxon>
        <taxon>Thermodesulfobacteriota</taxon>
        <taxon>Thermodesulfobacteria</taxon>
        <taxon>Thermodesulfobacteriales</taxon>
        <taxon>Thermodesulfobacteriaceae</taxon>
        <taxon>Thermosulfurimonas</taxon>
    </lineage>
</organism>
<proteinExistence type="predicted"/>